<dbReference type="EMBL" id="JAKUCV010004542">
    <property type="protein sequence ID" value="KAJ4835017.1"/>
    <property type="molecule type" value="Genomic_DNA"/>
</dbReference>
<sequence length="204" mass="22712">MQRCSSWWLDILLIAKLPSPYGPGHISSWALGWMCYFGMMIGQARGISKLCAHGYTRYQPVKRCRFWKVRNLFILIRGGLQVGEGSCEIGSFYKSRNARIIGSAPGLSSGGDHRIWSHGVLYGLSGTKFVDGGGGGGGGPTILFATMWSIWLARNNLIFSNKEVDWERVFNIILLRVTTWIKANHPSFPYHLTDLLASADSLKN</sequence>
<reference evidence="1" key="2">
    <citation type="journal article" date="2023" name="Plants (Basel)">
        <title>Annotation of the Turnera subulata (Passifloraceae) Draft Genome Reveals the S-Locus Evolved after the Divergence of Turneroideae from Passifloroideae in a Stepwise Manner.</title>
        <authorList>
            <person name="Henning P.M."/>
            <person name="Roalson E.H."/>
            <person name="Mir W."/>
            <person name="McCubbin A.G."/>
            <person name="Shore J.S."/>
        </authorList>
    </citation>
    <scope>NUCLEOTIDE SEQUENCE</scope>
    <source>
        <strain evidence="1">F60SS</strain>
    </source>
</reference>
<comment type="caution">
    <text evidence="1">The sequence shown here is derived from an EMBL/GenBank/DDBJ whole genome shotgun (WGS) entry which is preliminary data.</text>
</comment>
<protein>
    <submittedName>
        <fullName evidence="1">Uncharacterized protein</fullName>
    </submittedName>
</protein>
<gene>
    <name evidence="1" type="ORF">Tsubulata_013274</name>
</gene>
<proteinExistence type="predicted"/>
<keyword evidence="2" id="KW-1185">Reference proteome</keyword>
<accession>A0A9Q0FP37</accession>
<reference evidence="1" key="1">
    <citation type="submission" date="2022-02" db="EMBL/GenBank/DDBJ databases">
        <authorList>
            <person name="Henning P.M."/>
            <person name="McCubbin A.G."/>
            <person name="Shore J.S."/>
        </authorList>
    </citation>
    <scope>NUCLEOTIDE SEQUENCE</scope>
    <source>
        <strain evidence="1">F60SS</strain>
        <tissue evidence="1">Leaves</tissue>
    </source>
</reference>
<dbReference type="AlphaFoldDB" id="A0A9Q0FP37"/>
<evidence type="ECO:0000313" key="2">
    <source>
        <dbReference type="Proteomes" id="UP001141552"/>
    </source>
</evidence>
<name>A0A9Q0FP37_9ROSI</name>
<dbReference type="OrthoDB" id="1746862at2759"/>
<organism evidence="1 2">
    <name type="scientific">Turnera subulata</name>
    <dbReference type="NCBI Taxonomy" id="218843"/>
    <lineage>
        <taxon>Eukaryota</taxon>
        <taxon>Viridiplantae</taxon>
        <taxon>Streptophyta</taxon>
        <taxon>Embryophyta</taxon>
        <taxon>Tracheophyta</taxon>
        <taxon>Spermatophyta</taxon>
        <taxon>Magnoliopsida</taxon>
        <taxon>eudicotyledons</taxon>
        <taxon>Gunneridae</taxon>
        <taxon>Pentapetalae</taxon>
        <taxon>rosids</taxon>
        <taxon>fabids</taxon>
        <taxon>Malpighiales</taxon>
        <taxon>Passifloraceae</taxon>
        <taxon>Turnera</taxon>
    </lineage>
</organism>
<evidence type="ECO:0000313" key="1">
    <source>
        <dbReference type="EMBL" id="KAJ4835017.1"/>
    </source>
</evidence>
<dbReference type="Proteomes" id="UP001141552">
    <property type="component" value="Unassembled WGS sequence"/>
</dbReference>